<dbReference type="PROSITE" id="PS01039">
    <property type="entry name" value="SBP_BACTERIAL_3"/>
    <property type="match status" value="1"/>
</dbReference>
<dbReference type="SUPFAM" id="SSF53850">
    <property type="entry name" value="Periplasmic binding protein-like II"/>
    <property type="match status" value="1"/>
</dbReference>
<sequence length="295" mass="30924">MHSATTASTASRRVRSTRATTLTARLVGLAAVTALALTGCSAASDSSNGGADTGADGDAAPSSLAEIQEAGELIIGTEGTYRPFTFHEDGSGELTGYDVEVITAVADELGVEAVFEETQWDAIFAGLEAGRFSVIANQVSINDEREETYDFSDPYTVSPGVIVVTEDNTDISSFDDLAGKTTAQSLTSNWYELATESGANVEAVEGWAQAVALLEQGRVDATVNDSLTYLDYLNENPDAGLKIAAETDDPARNAFAFAKGNTELVDAVNEALDTLRADGTLAEISDKYFGADVSE</sequence>
<evidence type="ECO:0000313" key="7">
    <source>
        <dbReference type="EMBL" id="PRY65382.1"/>
    </source>
</evidence>
<evidence type="ECO:0000256" key="5">
    <source>
        <dbReference type="SAM" id="SignalP"/>
    </source>
</evidence>
<evidence type="ECO:0000259" key="6">
    <source>
        <dbReference type="SMART" id="SM00062"/>
    </source>
</evidence>
<comment type="similarity">
    <text evidence="2 4">Belongs to the bacterial solute-binding protein 3 family.</text>
</comment>
<dbReference type="OrthoDB" id="9814902at2"/>
<dbReference type="CDD" id="cd13711">
    <property type="entry name" value="PBP2_Ngo0372_TcyA"/>
    <property type="match status" value="1"/>
</dbReference>
<dbReference type="GO" id="GO:0030313">
    <property type="term" value="C:cell envelope"/>
    <property type="evidence" value="ECO:0007669"/>
    <property type="project" value="UniProtKB-SubCell"/>
</dbReference>
<dbReference type="Gene3D" id="3.40.190.10">
    <property type="entry name" value="Periplasmic binding protein-like II"/>
    <property type="match status" value="2"/>
</dbReference>
<feature type="chain" id="PRO_5039386529" evidence="5">
    <location>
        <begin position="37"/>
        <end position="295"/>
    </location>
</feature>
<comment type="caution">
    <text evidence="7">The sequence shown here is derived from an EMBL/GenBank/DDBJ whole genome shotgun (WGS) entry which is preliminary data.</text>
</comment>
<evidence type="ECO:0000313" key="8">
    <source>
        <dbReference type="Proteomes" id="UP000237983"/>
    </source>
</evidence>
<gene>
    <name evidence="7" type="ORF">B0I08_11012</name>
</gene>
<dbReference type="PANTHER" id="PTHR35936:SF34">
    <property type="entry name" value="ABC TRANSPORTER EXTRACELLULAR-BINDING PROTEIN YCKB-RELATED"/>
    <property type="match status" value="1"/>
</dbReference>
<dbReference type="SMART" id="SM00062">
    <property type="entry name" value="PBPb"/>
    <property type="match status" value="1"/>
</dbReference>
<comment type="subcellular location">
    <subcellularLocation>
        <location evidence="1">Cell envelope</location>
    </subcellularLocation>
</comment>
<protein>
    <submittedName>
        <fullName evidence="7">Amino acid ABC transporter substrate-binding protein (PAAT family)</fullName>
    </submittedName>
</protein>
<dbReference type="InterPro" id="IPR001638">
    <property type="entry name" value="Solute-binding_3/MltF_N"/>
</dbReference>
<evidence type="ECO:0000256" key="1">
    <source>
        <dbReference type="ARBA" id="ARBA00004196"/>
    </source>
</evidence>
<dbReference type="Pfam" id="PF00497">
    <property type="entry name" value="SBP_bac_3"/>
    <property type="match status" value="1"/>
</dbReference>
<reference evidence="7 8" key="1">
    <citation type="submission" date="2018-03" db="EMBL/GenBank/DDBJ databases">
        <title>Genomic Encyclopedia of Type Strains, Phase III (KMG-III): the genomes of soil and plant-associated and newly described type strains.</title>
        <authorList>
            <person name="Whitman W."/>
        </authorList>
    </citation>
    <scope>NUCLEOTIDE SEQUENCE [LARGE SCALE GENOMIC DNA]</scope>
    <source>
        <strain evidence="7 8">CGMCC 1.12484</strain>
    </source>
</reference>
<dbReference type="InterPro" id="IPR018313">
    <property type="entry name" value="SBP_3_CS"/>
</dbReference>
<keyword evidence="3 5" id="KW-0732">Signal</keyword>
<organism evidence="7 8">
    <name type="scientific">Glaciihabitans tibetensis</name>
    <dbReference type="NCBI Taxonomy" id="1266600"/>
    <lineage>
        <taxon>Bacteria</taxon>
        <taxon>Bacillati</taxon>
        <taxon>Actinomycetota</taxon>
        <taxon>Actinomycetes</taxon>
        <taxon>Micrococcales</taxon>
        <taxon>Microbacteriaceae</taxon>
        <taxon>Glaciihabitans</taxon>
    </lineage>
</organism>
<evidence type="ECO:0000256" key="2">
    <source>
        <dbReference type="ARBA" id="ARBA00010333"/>
    </source>
</evidence>
<evidence type="ECO:0000256" key="3">
    <source>
        <dbReference type="ARBA" id="ARBA00022729"/>
    </source>
</evidence>
<dbReference type="AlphaFoldDB" id="A0A2T0V5C2"/>
<accession>A0A2T0V5C2</accession>
<dbReference type="RefSeq" id="WP_106214593.1">
    <property type="nucleotide sequence ID" value="NZ_PVTL01000010.1"/>
</dbReference>
<proteinExistence type="inferred from homology"/>
<evidence type="ECO:0000256" key="4">
    <source>
        <dbReference type="RuleBase" id="RU003744"/>
    </source>
</evidence>
<dbReference type="PANTHER" id="PTHR35936">
    <property type="entry name" value="MEMBRANE-BOUND LYTIC MUREIN TRANSGLYCOSYLASE F"/>
    <property type="match status" value="1"/>
</dbReference>
<dbReference type="Proteomes" id="UP000237983">
    <property type="component" value="Unassembled WGS sequence"/>
</dbReference>
<keyword evidence="8" id="KW-1185">Reference proteome</keyword>
<dbReference type="EMBL" id="PVTL01000010">
    <property type="protein sequence ID" value="PRY65382.1"/>
    <property type="molecule type" value="Genomic_DNA"/>
</dbReference>
<name>A0A2T0V5C2_9MICO</name>
<feature type="signal peptide" evidence="5">
    <location>
        <begin position="1"/>
        <end position="36"/>
    </location>
</feature>
<feature type="domain" description="Solute-binding protein family 3/N-terminal" evidence="6">
    <location>
        <begin position="72"/>
        <end position="292"/>
    </location>
</feature>